<dbReference type="EMBL" id="AWSO01001459">
    <property type="protein sequence ID" value="ESK83739.1"/>
    <property type="molecule type" value="Genomic_DNA"/>
</dbReference>
<comment type="caution">
    <text evidence="2">The sequence shown here is derived from an EMBL/GenBank/DDBJ whole genome shotgun (WGS) entry which is preliminary data.</text>
</comment>
<evidence type="ECO:0000313" key="2">
    <source>
        <dbReference type="EMBL" id="ESK83739.1"/>
    </source>
</evidence>
<dbReference type="OrthoDB" id="3366674at2759"/>
<sequence>MAKTPSAGTPKKKEKKKTSTEPAREKENQDTTKQTQWTKTSDSIMCDTLLVQKNNGFQTDNGGFQAALWNEVKNTLKGTEKTDGGTEKSVLAVKVRYDMLKCQHSDDIWKDYIKNHSKATDWHVTPFHMWEKITTLIDGQIATSQDAFVPGMEGPTTQSNNEDSSPQDKDMGQAEDDEGSHGMKGGDNSIESEQENNAIEREPDLMAAPTIVPSQKCLHAETDSPKSRSSSHKAKNHLP</sequence>
<keyword evidence="3" id="KW-1185">Reference proteome</keyword>
<proteinExistence type="predicted"/>
<feature type="compositionally biased region" description="Basic residues" evidence="1">
    <location>
        <begin position="229"/>
        <end position="239"/>
    </location>
</feature>
<evidence type="ECO:0000313" key="3">
    <source>
        <dbReference type="Proteomes" id="UP000017559"/>
    </source>
</evidence>
<feature type="region of interest" description="Disordered" evidence="1">
    <location>
        <begin position="1"/>
        <end position="37"/>
    </location>
</feature>
<organism evidence="2 3">
    <name type="scientific">Moniliophthora roreri (strain MCA 2997)</name>
    <name type="common">Cocoa frosty pod rot fungus</name>
    <name type="synonym">Crinipellis roreri</name>
    <dbReference type="NCBI Taxonomy" id="1381753"/>
    <lineage>
        <taxon>Eukaryota</taxon>
        <taxon>Fungi</taxon>
        <taxon>Dikarya</taxon>
        <taxon>Basidiomycota</taxon>
        <taxon>Agaricomycotina</taxon>
        <taxon>Agaricomycetes</taxon>
        <taxon>Agaricomycetidae</taxon>
        <taxon>Agaricales</taxon>
        <taxon>Marasmiineae</taxon>
        <taxon>Marasmiaceae</taxon>
        <taxon>Moniliophthora</taxon>
    </lineage>
</organism>
<dbReference type="HOGENOM" id="CLU_1161419_0_0_1"/>
<evidence type="ECO:0008006" key="4">
    <source>
        <dbReference type="Google" id="ProtNLM"/>
    </source>
</evidence>
<evidence type="ECO:0000256" key="1">
    <source>
        <dbReference type="SAM" id="MobiDB-lite"/>
    </source>
</evidence>
<name>V2XWG8_MONRO</name>
<accession>V2XWG8</accession>
<gene>
    <name evidence="2" type="ORF">Moror_2080</name>
</gene>
<feature type="compositionally biased region" description="Polar residues" evidence="1">
    <location>
        <begin position="155"/>
        <end position="164"/>
    </location>
</feature>
<feature type="compositionally biased region" description="Basic and acidic residues" evidence="1">
    <location>
        <begin position="17"/>
        <end position="30"/>
    </location>
</feature>
<reference evidence="2 3" key="1">
    <citation type="journal article" date="2014" name="BMC Genomics">
        <title>Genome and secretome analysis of the hemibiotrophic fungal pathogen, Moniliophthora roreri, which causes frosty pod rot disease of cacao: mechanisms of the biotrophic and necrotrophic phases.</title>
        <authorList>
            <person name="Meinhardt L.W."/>
            <person name="Costa G.G.L."/>
            <person name="Thomazella D.P.T."/>
            <person name="Teixeira P.J.P.L."/>
            <person name="Carazzolle M.F."/>
            <person name="Schuster S.C."/>
            <person name="Carlson J.E."/>
            <person name="Guiltinan M.J."/>
            <person name="Mieczkowski P."/>
            <person name="Farmer A."/>
            <person name="Ramaraj T."/>
            <person name="Crozier J."/>
            <person name="Davis R.E."/>
            <person name="Shao J."/>
            <person name="Melnick R.L."/>
            <person name="Pereira G.A.G."/>
            <person name="Bailey B.A."/>
        </authorList>
    </citation>
    <scope>NUCLEOTIDE SEQUENCE [LARGE SCALE GENOMIC DNA]</scope>
    <source>
        <strain evidence="2 3">MCA 2997</strain>
    </source>
</reference>
<dbReference type="KEGG" id="mrr:Moror_2080"/>
<protein>
    <recommendedName>
        <fullName evidence="4">Myb/SANT-like domain-containing protein</fullName>
    </recommendedName>
</protein>
<feature type="region of interest" description="Disordered" evidence="1">
    <location>
        <begin position="147"/>
        <end position="239"/>
    </location>
</feature>
<dbReference type="Proteomes" id="UP000017559">
    <property type="component" value="Unassembled WGS sequence"/>
</dbReference>
<dbReference type="AlphaFoldDB" id="V2XWG8"/>